<evidence type="ECO:0000313" key="2">
    <source>
        <dbReference type="EMBL" id="AIA95285.1"/>
    </source>
</evidence>
<keyword evidence="1" id="KW-0732">Signal</keyword>
<organism evidence="2">
    <name type="scientific">uncultured Rhizopus</name>
    <dbReference type="NCBI Taxonomy" id="644539"/>
    <lineage>
        <taxon>Eukaryota</taxon>
        <taxon>Fungi</taxon>
        <taxon>Fungi incertae sedis</taxon>
        <taxon>Mucoromycota</taxon>
        <taxon>Mucoromycotina</taxon>
        <taxon>Mucoromycetes</taxon>
        <taxon>Mucorales</taxon>
        <taxon>Mucorineae</taxon>
        <taxon>Mucoraceae</taxon>
        <taxon>environmental samples</taxon>
    </lineage>
</organism>
<evidence type="ECO:0000256" key="1">
    <source>
        <dbReference type="SAM" id="SignalP"/>
    </source>
</evidence>
<feature type="chain" id="PRO_5001586442" evidence="1">
    <location>
        <begin position="18"/>
        <end position="74"/>
    </location>
</feature>
<sequence>MFLPFMLFCNLHDVSWGTKGDNAPDLGQVNVKKTVNGKQIVEVDLPVTEDDLNIAYEAFQKQLARQREMLRQKL</sequence>
<name>A0A060CPW4_9FUNG</name>
<dbReference type="EMBL" id="KF127925">
    <property type="protein sequence ID" value="AIA95285.1"/>
    <property type="molecule type" value="Genomic_DNA"/>
</dbReference>
<accession>A0A060CPW4</accession>
<reference evidence="2" key="1">
    <citation type="journal article" date="2013" name="Environ. Microbiol.">
        <title>Seasonally variable intestinal metagenomes of the red palm weevil (Rhynchophorus ferrugineus).</title>
        <authorList>
            <person name="Jia S."/>
            <person name="Zhang X."/>
            <person name="Zhang G."/>
            <person name="Yin A."/>
            <person name="Zhang S."/>
            <person name="Li F."/>
            <person name="Wang L."/>
            <person name="Zhao D."/>
            <person name="Yun Q."/>
            <person name="Tala"/>
            <person name="Wang J."/>
            <person name="Sun G."/>
            <person name="Baabdullah M."/>
            <person name="Yu X."/>
            <person name="Hu S."/>
            <person name="Al-Mssallem I.S."/>
            <person name="Yu J."/>
        </authorList>
    </citation>
    <scope>NUCLEOTIDE SEQUENCE</scope>
</reference>
<proteinExistence type="predicted"/>
<feature type="signal peptide" evidence="1">
    <location>
        <begin position="1"/>
        <end position="17"/>
    </location>
</feature>
<protein>
    <submittedName>
        <fullName evidence="2">CAZy families GT2 protein</fullName>
    </submittedName>
</protein>
<dbReference type="AlphaFoldDB" id="A0A060CPW4"/>